<reference evidence="2 3" key="1">
    <citation type="submission" date="2023-02" db="EMBL/GenBank/DDBJ databases">
        <title>LHISI_Scaffold_Assembly.</title>
        <authorList>
            <person name="Stuart O.P."/>
            <person name="Cleave R."/>
            <person name="Magrath M.J.L."/>
            <person name="Mikheyev A.S."/>
        </authorList>
    </citation>
    <scope>NUCLEOTIDE SEQUENCE [LARGE SCALE GENOMIC DNA]</scope>
    <source>
        <strain evidence="2">Daus_M_001</strain>
        <tissue evidence="2">Leg muscle</tissue>
    </source>
</reference>
<feature type="region of interest" description="Disordered" evidence="1">
    <location>
        <begin position="33"/>
        <end position="71"/>
    </location>
</feature>
<feature type="compositionally biased region" description="Basic and acidic residues" evidence="1">
    <location>
        <begin position="402"/>
        <end position="416"/>
    </location>
</feature>
<name>A0ABQ9GV10_9NEOP</name>
<feature type="region of interest" description="Disordered" evidence="1">
    <location>
        <begin position="88"/>
        <end position="128"/>
    </location>
</feature>
<sequence>MAHMHKAISNDDVLNLQESEEIWAALNIEEIPEKSRRSAASSGTILTGENPGVTPPGFEPDNPSYFTLPGSGGSSACRAPLSLLKRRRATPAEMGSSHSSSSSSLLAQAGASCSAPSTPTAAPPPHRRSFRSLLRSVSANNTPHLLVLGEPRPSDVAPGEVLLGRDDARYYNLPAAPRRHSTGTSLGRERRHDAAADLAARMAAATIADDGAPNTASRPAHSRRRCNRCCTSKGAECRAVIPATLPRPSPPPRQTRSPTSPPAAGGMNDSQPVEWAVFAVAIWLKCGNQAKYGGREEGLGKESTMSFVMGPSQHSPGVILENHGEEKSKDGRAENRNRVLPNAIPVSYHCATSLGKVWCSEGHQLCAGRSFQEGLRDSPPGAVQISAQHKGRRRVRTCCTRRSKEGLASEREDGRKPVPRRRRTGEQAVHEHRVTCHPAATGTCSRQEASAHIA</sequence>
<feature type="compositionally biased region" description="Polar residues" evidence="1">
    <location>
        <begin position="38"/>
        <end position="47"/>
    </location>
</feature>
<comment type="caution">
    <text evidence="2">The sequence shown here is derived from an EMBL/GenBank/DDBJ whole genome shotgun (WGS) entry which is preliminary data.</text>
</comment>
<gene>
    <name evidence="2" type="ORF">PR048_023765</name>
</gene>
<accession>A0ABQ9GV10</accession>
<proteinExistence type="predicted"/>
<keyword evidence="3" id="KW-1185">Reference proteome</keyword>
<evidence type="ECO:0000256" key="1">
    <source>
        <dbReference type="SAM" id="MobiDB-lite"/>
    </source>
</evidence>
<feature type="compositionally biased region" description="Low complexity" evidence="1">
    <location>
        <begin position="96"/>
        <end position="120"/>
    </location>
</feature>
<evidence type="ECO:0000313" key="2">
    <source>
        <dbReference type="EMBL" id="KAJ8875862.1"/>
    </source>
</evidence>
<organism evidence="2 3">
    <name type="scientific">Dryococelus australis</name>
    <dbReference type="NCBI Taxonomy" id="614101"/>
    <lineage>
        <taxon>Eukaryota</taxon>
        <taxon>Metazoa</taxon>
        <taxon>Ecdysozoa</taxon>
        <taxon>Arthropoda</taxon>
        <taxon>Hexapoda</taxon>
        <taxon>Insecta</taxon>
        <taxon>Pterygota</taxon>
        <taxon>Neoptera</taxon>
        <taxon>Polyneoptera</taxon>
        <taxon>Phasmatodea</taxon>
        <taxon>Verophasmatodea</taxon>
        <taxon>Anareolatae</taxon>
        <taxon>Phasmatidae</taxon>
        <taxon>Eurycanthinae</taxon>
        <taxon>Dryococelus</taxon>
    </lineage>
</organism>
<feature type="region of interest" description="Disordered" evidence="1">
    <location>
        <begin position="241"/>
        <end position="269"/>
    </location>
</feature>
<dbReference type="Proteomes" id="UP001159363">
    <property type="component" value="Chromosome 8"/>
</dbReference>
<feature type="region of interest" description="Disordered" evidence="1">
    <location>
        <begin position="402"/>
        <end position="430"/>
    </location>
</feature>
<evidence type="ECO:0000313" key="3">
    <source>
        <dbReference type="Proteomes" id="UP001159363"/>
    </source>
</evidence>
<dbReference type="EMBL" id="JARBHB010000009">
    <property type="protein sequence ID" value="KAJ8875862.1"/>
    <property type="molecule type" value="Genomic_DNA"/>
</dbReference>
<protein>
    <submittedName>
        <fullName evidence="2">Uncharacterized protein</fullName>
    </submittedName>
</protein>